<dbReference type="EMBL" id="VXIV02000771">
    <property type="protein sequence ID" value="KAF6036147.1"/>
    <property type="molecule type" value="Genomic_DNA"/>
</dbReference>
<keyword evidence="3" id="KW-1185">Reference proteome</keyword>
<evidence type="ECO:0000313" key="3">
    <source>
        <dbReference type="Proteomes" id="UP000593567"/>
    </source>
</evidence>
<sequence length="135" mass="15462">MHEEHVSFQGEVPDQSNETQKSGDHKTVKFSTAEQHTTECFSNSEVPCVRRFVVQSPTGYLQSTDCFGAGELNRRTVYKTPKNQSVEFIVVPRDAFESRMTLRHQLHMLSDRLDHNRQTSPEVYRSVDSVTLTSN</sequence>
<dbReference type="Proteomes" id="UP000593567">
    <property type="component" value="Unassembled WGS sequence"/>
</dbReference>
<dbReference type="AlphaFoldDB" id="A0A7J7KD09"/>
<organism evidence="2 3">
    <name type="scientific">Bugula neritina</name>
    <name type="common">Brown bryozoan</name>
    <name type="synonym">Sertularia neritina</name>
    <dbReference type="NCBI Taxonomy" id="10212"/>
    <lineage>
        <taxon>Eukaryota</taxon>
        <taxon>Metazoa</taxon>
        <taxon>Spiralia</taxon>
        <taxon>Lophotrochozoa</taxon>
        <taxon>Bryozoa</taxon>
        <taxon>Gymnolaemata</taxon>
        <taxon>Cheilostomatida</taxon>
        <taxon>Flustrina</taxon>
        <taxon>Buguloidea</taxon>
        <taxon>Bugulidae</taxon>
        <taxon>Bugula</taxon>
    </lineage>
</organism>
<comment type="caution">
    <text evidence="2">The sequence shown here is derived from an EMBL/GenBank/DDBJ whole genome shotgun (WGS) entry which is preliminary data.</text>
</comment>
<reference evidence="2" key="1">
    <citation type="submission" date="2020-06" db="EMBL/GenBank/DDBJ databases">
        <title>Draft genome of Bugula neritina, a colonial animal packing powerful symbionts and potential medicines.</title>
        <authorList>
            <person name="Rayko M."/>
        </authorList>
    </citation>
    <scope>NUCLEOTIDE SEQUENCE [LARGE SCALE GENOMIC DNA]</scope>
    <source>
        <strain evidence="2">Kwan_BN1</strain>
    </source>
</reference>
<name>A0A7J7KD09_BUGNE</name>
<evidence type="ECO:0000256" key="1">
    <source>
        <dbReference type="SAM" id="MobiDB-lite"/>
    </source>
</evidence>
<protein>
    <submittedName>
        <fullName evidence="2">Uncharacterized protein</fullName>
    </submittedName>
</protein>
<feature type="region of interest" description="Disordered" evidence="1">
    <location>
        <begin position="1"/>
        <end position="30"/>
    </location>
</feature>
<evidence type="ECO:0000313" key="2">
    <source>
        <dbReference type="EMBL" id="KAF6036147.1"/>
    </source>
</evidence>
<accession>A0A7J7KD09</accession>
<gene>
    <name evidence="2" type="ORF">EB796_005537</name>
</gene>
<proteinExistence type="predicted"/>